<feature type="domain" description="Retrotransposon gag" evidence="1">
    <location>
        <begin position="120"/>
        <end position="211"/>
    </location>
</feature>
<dbReference type="AlphaFoldDB" id="A0A2I0KMP4"/>
<dbReference type="STRING" id="22663.A0A2I0KMP4"/>
<sequence length="325" mass="36711">MGAEMMMMVAQLVVAQQAPPSDPLAQMVVKIEGELIFDPEIEKTTRTNRRAKRLADRLVEPTSSSSDKAAFKLKSGLIHLLPTFHGLSGEDPHRHLKEFHTVCSTIKPRGVTEEQIKMRAFPFSLADKAKDWLYYLSPGSIATWNDLKRQFIEKFFPASRLGTIRKQIGVIQQFWGKTLYEYWERFNQLCESCPNHRISDQLMLQYFCEGLILMDRTLLEAASEGALEDKTLREARDIFRMAAHSQKFGGRQDSVPRKVNEVGSSNLEGRISELTTLMKQVVLGQVQSTKTCGICFLQGHATDACPQLQDEPDPQTNAISGFSNQ</sequence>
<evidence type="ECO:0000313" key="2">
    <source>
        <dbReference type="EMBL" id="PKI69086.1"/>
    </source>
</evidence>
<evidence type="ECO:0000259" key="1">
    <source>
        <dbReference type="Pfam" id="PF03732"/>
    </source>
</evidence>
<organism evidence="2 3">
    <name type="scientific">Punica granatum</name>
    <name type="common">Pomegranate</name>
    <dbReference type="NCBI Taxonomy" id="22663"/>
    <lineage>
        <taxon>Eukaryota</taxon>
        <taxon>Viridiplantae</taxon>
        <taxon>Streptophyta</taxon>
        <taxon>Embryophyta</taxon>
        <taxon>Tracheophyta</taxon>
        <taxon>Spermatophyta</taxon>
        <taxon>Magnoliopsida</taxon>
        <taxon>eudicotyledons</taxon>
        <taxon>Gunneridae</taxon>
        <taxon>Pentapetalae</taxon>
        <taxon>rosids</taxon>
        <taxon>malvids</taxon>
        <taxon>Myrtales</taxon>
        <taxon>Lythraceae</taxon>
        <taxon>Punica</taxon>
    </lineage>
</organism>
<dbReference type="PANTHER" id="PTHR33223:SF3">
    <property type="match status" value="1"/>
</dbReference>
<dbReference type="Pfam" id="PF03732">
    <property type="entry name" value="Retrotrans_gag"/>
    <property type="match status" value="1"/>
</dbReference>
<protein>
    <recommendedName>
        <fullName evidence="1">Retrotransposon gag domain-containing protein</fullName>
    </recommendedName>
</protein>
<keyword evidence="3" id="KW-1185">Reference proteome</keyword>
<dbReference type="PANTHER" id="PTHR33223">
    <property type="entry name" value="CCHC-TYPE DOMAIN-CONTAINING PROTEIN"/>
    <property type="match status" value="1"/>
</dbReference>
<name>A0A2I0KMP4_PUNGR</name>
<proteinExistence type="predicted"/>
<dbReference type="EMBL" id="PGOL01000523">
    <property type="protein sequence ID" value="PKI69086.1"/>
    <property type="molecule type" value="Genomic_DNA"/>
</dbReference>
<accession>A0A2I0KMP4</accession>
<reference evidence="2 3" key="1">
    <citation type="submission" date="2017-11" db="EMBL/GenBank/DDBJ databases">
        <title>De-novo sequencing of pomegranate (Punica granatum L.) genome.</title>
        <authorList>
            <person name="Akparov Z."/>
            <person name="Amiraslanov A."/>
            <person name="Hajiyeva S."/>
            <person name="Abbasov M."/>
            <person name="Kaur K."/>
            <person name="Hamwieh A."/>
            <person name="Solovyev V."/>
            <person name="Salamov A."/>
            <person name="Braich B."/>
            <person name="Kosarev P."/>
            <person name="Mahmoud A."/>
            <person name="Hajiyev E."/>
            <person name="Babayeva S."/>
            <person name="Izzatullayeva V."/>
            <person name="Mammadov A."/>
            <person name="Mammadov A."/>
            <person name="Sharifova S."/>
            <person name="Ojaghi J."/>
            <person name="Eynullazada K."/>
            <person name="Bayramov B."/>
            <person name="Abdulazimova A."/>
            <person name="Shahmuradov I."/>
        </authorList>
    </citation>
    <scope>NUCLEOTIDE SEQUENCE [LARGE SCALE GENOMIC DNA]</scope>
    <source>
        <strain evidence="3">cv. AG2017</strain>
        <tissue evidence="2">Leaf</tissue>
    </source>
</reference>
<dbReference type="Proteomes" id="UP000233551">
    <property type="component" value="Unassembled WGS sequence"/>
</dbReference>
<gene>
    <name evidence="2" type="ORF">CRG98_010555</name>
</gene>
<dbReference type="InterPro" id="IPR005162">
    <property type="entry name" value="Retrotrans_gag_dom"/>
</dbReference>
<comment type="caution">
    <text evidence="2">The sequence shown here is derived from an EMBL/GenBank/DDBJ whole genome shotgun (WGS) entry which is preliminary data.</text>
</comment>
<evidence type="ECO:0000313" key="3">
    <source>
        <dbReference type="Proteomes" id="UP000233551"/>
    </source>
</evidence>